<feature type="compositionally biased region" description="Basic residues" evidence="1">
    <location>
        <begin position="1"/>
        <end position="12"/>
    </location>
</feature>
<dbReference type="Proteomes" id="UP001419268">
    <property type="component" value="Unassembled WGS sequence"/>
</dbReference>
<protein>
    <submittedName>
        <fullName evidence="2">Uncharacterized protein</fullName>
    </submittedName>
</protein>
<dbReference type="AlphaFoldDB" id="A0AAP0JVD3"/>
<evidence type="ECO:0000313" key="3">
    <source>
        <dbReference type="Proteomes" id="UP001419268"/>
    </source>
</evidence>
<accession>A0AAP0JVD3</accession>
<reference evidence="2 3" key="1">
    <citation type="submission" date="2024-01" db="EMBL/GenBank/DDBJ databases">
        <title>Genome assemblies of Stephania.</title>
        <authorList>
            <person name="Yang L."/>
        </authorList>
    </citation>
    <scope>NUCLEOTIDE SEQUENCE [LARGE SCALE GENOMIC DNA]</scope>
    <source>
        <strain evidence="2">JXDWG</strain>
        <tissue evidence="2">Leaf</tissue>
    </source>
</reference>
<organism evidence="2 3">
    <name type="scientific">Stephania cephalantha</name>
    <dbReference type="NCBI Taxonomy" id="152367"/>
    <lineage>
        <taxon>Eukaryota</taxon>
        <taxon>Viridiplantae</taxon>
        <taxon>Streptophyta</taxon>
        <taxon>Embryophyta</taxon>
        <taxon>Tracheophyta</taxon>
        <taxon>Spermatophyta</taxon>
        <taxon>Magnoliopsida</taxon>
        <taxon>Ranunculales</taxon>
        <taxon>Menispermaceae</taxon>
        <taxon>Menispermoideae</taxon>
        <taxon>Cissampelideae</taxon>
        <taxon>Stephania</taxon>
    </lineage>
</organism>
<feature type="compositionally biased region" description="Polar residues" evidence="1">
    <location>
        <begin position="39"/>
        <end position="51"/>
    </location>
</feature>
<feature type="region of interest" description="Disordered" evidence="1">
    <location>
        <begin position="1"/>
        <end position="51"/>
    </location>
</feature>
<evidence type="ECO:0000256" key="1">
    <source>
        <dbReference type="SAM" id="MobiDB-lite"/>
    </source>
</evidence>
<name>A0AAP0JVD3_9MAGN</name>
<gene>
    <name evidence="2" type="ORF">Scep_010071</name>
</gene>
<dbReference type="EMBL" id="JBBNAG010000004">
    <property type="protein sequence ID" value="KAK9140390.1"/>
    <property type="molecule type" value="Genomic_DNA"/>
</dbReference>
<sequence>MEAQPRRRKKEKKKTEHCVPSSREEEDEGEPGRFETGSARFNPNPKTNKKK</sequence>
<comment type="caution">
    <text evidence="2">The sequence shown here is derived from an EMBL/GenBank/DDBJ whole genome shotgun (WGS) entry which is preliminary data.</text>
</comment>
<evidence type="ECO:0000313" key="2">
    <source>
        <dbReference type="EMBL" id="KAK9140390.1"/>
    </source>
</evidence>
<keyword evidence="3" id="KW-1185">Reference proteome</keyword>
<proteinExistence type="predicted"/>